<organism evidence="2 3">
    <name type="scientific">Andreprevotia lacus DSM 23236</name>
    <dbReference type="NCBI Taxonomy" id="1121001"/>
    <lineage>
        <taxon>Bacteria</taxon>
        <taxon>Pseudomonadati</taxon>
        <taxon>Pseudomonadota</taxon>
        <taxon>Betaproteobacteria</taxon>
        <taxon>Neisseriales</taxon>
        <taxon>Chitinibacteraceae</taxon>
        <taxon>Andreprevotia</taxon>
    </lineage>
</organism>
<reference evidence="2 3" key="1">
    <citation type="submission" date="2017-04" db="EMBL/GenBank/DDBJ databases">
        <authorList>
            <person name="Afonso C.L."/>
            <person name="Miller P.J."/>
            <person name="Scott M.A."/>
            <person name="Spackman E."/>
            <person name="Goraichik I."/>
            <person name="Dimitrov K.M."/>
            <person name="Suarez D.L."/>
            <person name="Swayne D.E."/>
        </authorList>
    </citation>
    <scope>NUCLEOTIDE SEQUENCE [LARGE SCALE GENOMIC DNA]</scope>
    <source>
        <strain evidence="2 3">DSM 23236</strain>
    </source>
</reference>
<dbReference type="OrthoDB" id="6088058at2"/>
<proteinExistence type="predicted"/>
<evidence type="ECO:0000313" key="3">
    <source>
        <dbReference type="Proteomes" id="UP000192761"/>
    </source>
</evidence>
<dbReference type="AlphaFoldDB" id="A0A1W1XSZ9"/>
<feature type="transmembrane region" description="Helical" evidence="1">
    <location>
        <begin position="52"/>
        <end position="70"/>
    </location>
</feature>
<dbReference type="RefSeq" id="WP_084091196.1">
    <property type="nucleotide sequence ID" value="NZ_FWXD01000014.1"/>
</dbReference>
<feature type="transmembrane region" description="Helical" evidence="1">
    <location>
        <begin position="12"/>
        <end position="32"/>
    </location>
</feature>
<feature type="transmembrane region" description="Helical" evidence="1">
    <location>
        <begin position="229"/>
        <end position="245"/>
    </location>
</feature>
<dbReference type="EMBL" id="FWXD01000014">
    <property type="protein sequence ID" value="SMC26658.1"/>
    <property type="molecule type" value="Genomic_DNA"/>
</dbReference>
<dbReference type="PANTHER" id="PTHR34368:SF1">
    <property type="entry name" value="OS01G0962200 PROTEIN"/>
    <property type="match status" value="1"/>
</dbReference>
<evidence type="ECO:0008006" key="4">
    <source>
        <dbReference type="Google" id="ProtNLM"/>
    </source>
</evidence>
<evidence type="ECO:0000256" key="1">
    <source>
        <dbReference type="SAM" id="Phobius"/>
    </source>
</evidence>
<sequence>MKLHHLARALPGPLIALITIALLWHGPIAQFQHYHDFADQRGWGGLPHAADVLSNLPFALVGLWGLLRLWPLRQHGVLARSWPAWLLFLLALLATYAGSSWYHLAPDDHRLVWDRLPIALACAGLLAAVYAETQPVSAFAALAALLGLTAFGVAGVAWWAQTADLRPYLLLQGMPLLLVPLWQWSSRSHADLKAFGLALGCYVLAKAAELTDMPILLATDMVSGHTLKHLLAALAAAIIVGRLIARAGTAEARGLGYPRPA</sequence>
<protein>
    <recommendedName>
        <fullName evidence="4">Ceramidase</fullName>
    </recommendedName>
</protein>
<dbReference type="STRING" id="1121001.SAMN02745857_02565"/>
<keyword evidence="1" id="KW-0472">Membrane</keyword>
<feature type="transmembrane region" description="Helical" evidence="1">
    <location>
        <begin position="115"/>
        <end position="131"/>
    </location>
</feature>
<dbReference type="Proteomes" id="UP000192761">
    <property type="component" value="Unassembled WGS sequence"/>
</dbReference>
<keyword evidence="1" id="KW-0812">Transmembrane</keyword>
<gene>
    <name evidence="2" type="ORF">SAMN02745857_02565</name>
</gene>
<accession>A0A1W1XSZ9</accession>
<evidence type="ECO:0000313" key="2">
    <source>
        <dbReference type="EMBL" id="SMC26658.1"/>
    </source>
</evidence>
<keyword evidence="3" id="KW-1185">Reference proteome</keyword>
<feature type="transmembrane region" description="Helical" evidence="1">
    <location>
        <begin position="138"/>
        <end position="159"/>
    </location>
</feature>
<dbReference type="PANTHER" id="PTHR34368">
    <property type="entry name" value="OS01G0962200 PROTEIN"/>
    <property type="match status" value="1"/>
</dbReference>
<name>A0A1W1XSZ9_9NEIS</name>
<keyword evidence="1" id="KW-1133">Transmembrane helix</keyword>
<feature type="transmembrane region" description="Helical" evidence="1">
    <location>
        <begin position="82"/>
        <end position="103"/>
    </location>
</feature>